<protein>
    <submittedName>
        <fullName evidence="1">Uncharacterized protein</fullName>
    </submittedName>
</protein>
<evidence type="ECO:0000313" key="2">
    <source>
        <dbReference type="Proteomes" id="UP000287651"/>
    </source>
</evidence>
<dbReference type="Proteomes" id="UP000287651">
    <property type="component" value="Unassembled WGS sequence"/>
</dbReference>
<organism evidence="1 2">
    <name type="scientific">Ensete ventricosum</name>
    <name type="common">Abyssinian banana</name>
    <name type="synonym">Musa ensete</name>
    <dbReference type="NCBI Taxonomy" id="4639"/>
    <lineage>
        <taxon>Eukaryota</taxon>
        <taxon>Viridiplantae</taxon>
        <taxon>Streptophyta</taxon>
        <taxon>Embryophyta</taxon>
        <taxon>Tracheophyta</taxon>
        <taxon>Spermatophyta</taxon>
        <taxon>Magnoliopsida</taxon>
        <taxon>Liliopsida</taxon>
        <taxon>Zingiberales</taxon>
        <taxon>Musaceae</taxon>
        <taxon>Ensete</taxon>
    </lineage>
</organism>
<gene>
    <name evidence="1" type="ORF">B296_00000783</name>
</gene>
<name>A0A427A2V3_ENSVE</name>
<dbReference type="AlphaFoldDB" id="A0A427A2V3"/>
<comment type="caution">
    <text evidence="1">The sequence shown here is derived from an EMBL/GenBank/DDBJ whole genome shotgun (WGS) entry which is preliminary data.</text>
</comment>
<dbReference type="EMBL" id="AMZH03003991">
    <property type="protein sequence ID" value="RRT70513.1"/>
    <property type="molecule type" value="Genomic_DNA"/>
</dbReference>
<accession>A0A427A2V3</accession>
<sequence length="140" mass="15435">MIGAMKLQPVDGPRSCLGIELGLDDAMGPRLEFARRFVEGIGKLAGNMPGDHQKKTRRLITRIPEAVGLTRVELNWLTSGLVNISGCTATTQPRRLNRSYPGIWVLSTVDLPRPTGEPSVPKFFDYGWILAPVLKPIWGL</sequence>
<proteinExistence type="predicted"/>
<evidence type="ECO:0000313" key="1">
    <source>
        <dbReference type="EMBL" id="RRT70513.1"/>
    </source>
</evidence>
<reference evidence="1 2" key="1">
    <citation type="journal article" date="2014" name="Agronomy (Basel)">
        <title>A Draft Genome Sequence for Ensete ventricosum, the Drought-Tolerant Tree Against Hunger.</title>
        <authorList>
            <person name="Harrison J."/>
            <person name="Moore K.A."/>
            <person name="Paszkiewicz K."/>
            <person name="Jones T."/>
            <person name="Grant M."/>
            <person name="Ambacheew D."/>
            <person name="Muzemil S."/>
            <person name="Studholme D.J."/>
        </authorList>
    </citation>
    <scope>NUCLEOTIDE SEQUENCE [LARGE SCALE GENOMIC DNA]</scope>
</reference>